<name>A0A2M4DIQ8_ANODA</name>
<proteinExistence type="predicted"/>
<organism evidence="1">
    <name type="scientific">Anopheles darlingi</name>
    <name type="common">Mosquito</name>
    <dbReference type="NCBI Taxonomy" id="43151"/>
    <lineage>
        <taxon>Eukaryota</taxon>
        <taxon>Metazoa</taxon>
        <taxon>Ecdysozoa</taxon>
        <taxon>Arthropoda</taxon>
        <taxon>Hexapoda</taxon>
        <taxon>Insecta</taxon>
        <taxon>Pterygota</taxon>
        <taxon>Neoptera</taxon>
        <taxon>Endopterygota</taxon>
        <taxon>Diptera</taxon>
        <taxon>Nematocera</taxon>
        <taxon>Culicoidea</taxon>
        <taxon>Culicidae</taxon>
        <taxon>Anophelinae</taxon>
        <taxon>Anopheles</taxon>
    </lineage>
</organism>
<accession>A0A2M4DIQ8</accession>
<evidence type="ECO:0000313" key="1">
    <source>
        <dbReference type="EMBL" id="MBW77441.1"/>
    </source>
</evidence>
<sequence>MMMSGGGGQRGDRCWLTATMMIVLLRTHRVGALGTDRSLVMALDDGRRVGFVARHTYQVVFLLLLLSSSSSSSSPWMFILTLFRIVQLGRNGHIHRWRKGTVPWTGRRMNR</sequence>
<dbReference type="AlphaFoldDB" id="A0A2M4DIQ8"/>
<protein>
    <submittedName>
        <fullName evidence="1">Putative secreted protein</fullName>
    </submittedName>
</protein>
<reference evidence="1" key="1">
    <citation type="submission" date="2018-01" db="EMBL/GenBank/DDBJ databases">
        <title>An insight into the sialome of Amazonian anophelines.</title>
        <authorList>
            <person name="Ribeiro J.M."/>
            <person name="Scarpassa V."/>
            <person name="Calvo E."/>
        </authorList>
    </citation>
    <scope>NUCLEOTIDE SEQUENCE</scope>
</reference>
<dbReference type="EMBL" id="GGFL01013263">
    <property type="protein sequence ID" value="MBW77441.1"/>
    <property type="molecule type" value="Transcribed_RNA"/>
</dbReference>